<proteinExistence type="predicted"/>
<name>A0ABU5EC08_9PROT</name>
<dbReference type="RefSeq" id="WP_320508956.1">
    <property type="nucleotide sequence ID" value="NZ_JAXCLW010000003.1"/>
</dbReference>
<comment type="caution">
    <text evidence="1">The sequence shown here is derived from an EMBL/GenBank/DDBJ whole genome shotgun (WGS) entry which is preliminary data.</text>
</comment>
<evidence type="ECO:0000313" key="2">
    <source>
        <dbReference type="Proteomes" id="UP001279642"/>
    </source>
</evidence>
<accession>A0ABU5EC08</accession>
<gene>
    <name evidence="1" type="ORF">SMD27_13650</name>
</gene>
<keyword evidence="2" id="KW-1185">Reference proteome</keyword>
<protein>
    <submittedName>
        <fullName evidence="1">YbjN domain-containing protein</fullName>
    </submittedName>
</protein>
<evidence type="ECO:0000313" key="1">
    <source>
        <dbReference type="EMBL" id="MDY0883891.1"/>
    </source>
</evidence>
<dbReference type="EMBL" id="JAXCLW010000003">
    <property type="protein sequence ID" value="MDY0883891.1"/>
    <property type="molecule type" value="Genomic_DNA"/>
</dbReference>
<dbReference type="Pfam" id="PF10722">
    <property type="entry name" value="YbjN"/>
    <property type="match status" value="1"/>
</dbReference>
<dbReference type="CDD" id="cd17033">
    <property type="entry name" value="DR1245-like"/>
    <property type="match status" value="1"/>
</dbReference>
<organism evidence="1 2">
    <name type="scientific">Dongia soli</name>
    <dbReference type="NCBI Taxonomy" id="600628"/>
    <lineage>
        <taxon>Bacteria</taxon>
        <taxon>Pseudomonadati</taxon>
        <taxon>Pseudomonadota</taxon>
        <taxon>Alphaproteobacteria</taxon>
        <taxon>Rhodospirillales</taxon>
        <taxon>Dongiaceae</taxon>
        <taxon>Dongia</taxon>
    </lineage>
</organism>
<sequence>MALLQAESTRADINPIDVMEELVNANEWRYDRSTDEEMIVEYSGQWCDYRMFFVWQEDLGAMYFSCLFDLRISPSKRREAAELLTLVNERLWLGHFDLCSEEMAPMFRHTILLRGTAGVAVEQLEDLVEAAVNECERFYPAFQFVVWGGKKPQEAVEAAMMETVGEA</sequence>
<dbReference type="InterPro" id="IPR019660">
    <property type="entry name" value="Put_sensory_transdc_reg_YbjN"/>
</dbReference>
<dbReference type="Proteomes" id="UP001279642">
    <property type="component" value="Unassembled WGS sequence"/>
</dbReference>
<reference evidence="1 2" key="1">
    <citation type="journal article" date="2016" name="Antonie Van Leeuwenhoek">
        <title>Dongia soli sp. nov., isolated from soil from Dokdo, Korea.</title>
        <authorList>
            <person name="Kim D.U."/>
            <person name="Lee H."/>
            <person name="Kim H."/>
            <person name="Kim S.G."/>
            <person name="Ka J.O."/>
        </authorList>
    </citation>
    <scope>NUCLEOTIDE SEQUENCE [LARGE SCALE GENOMIC DNA]</scope>
    <source>
        <strain evidence="1 2">D78</strain>
    </source>
</reference>